<name>A0A6J5L3M6_9CAUD</name>
<organism evidence="1">
    <name type="scientific">uncultured Caudovirales phage</name>
    <dbReference type="NCBI Taxonomy" id="2100421"/>
    <lineage>
        <taxon>Viruses</taxon>
        <taxon>Duplodnaviria</taxon>
        <taxon>Heunggongvirae</taxon>
        <taxon>Uroviricota</taxon>
        <taxon>Caudoviricetes</taxon>
        <taxon>Peduoviridae</taxon>
        <taxon>Maltschvirus</taxon>
        <taxon>Maltschvirus maltsch</taxon>
    </lineage>
</organism>
<evidence type="ECO:0000313" key="1">
    <source>
        <dbReference type="EMBL" id="CAB4127140.1"/>
    </source>
</evidence>
<proteinExistence type="predicted"/>
<gene>
    <name evidence="1" type="ORF">UFOVP84_58</name>
</gene>
<dbReference type="EMBL" id="LR796208">
    <property type="protein sequence ID" value="CAB4127140.1"/>
    <property type="molecule type" value="Genomic_DNA"/>
</dbReference>
<reference evidence="1" key="1">
    <citation type="submission" date="2020-04" db="EMBL/GenBank/DDBJ databases">
        <authorList>
            <person name="Chiriac C."/>
            <person name="Salcher M."/>
            <person name="Ghai R."/>
            <person name="Kavagutti S V."/>
        </authorList>
    </citation>
    <scope>NUCLEOTIDE SEQUENCE</scope>
</reference>
<protein>
    <submittedName>
        <fullName evidence="1">Uncharacterized protein</fullName>
    </submittedName>
</protein>
<accession>A0A6J5L3M6</accession>
<sequence length="50" mass="6165">MSSKSIYDSNFFIDKFVEKLSEPHDRDMLLQYTNIQRKLKREQRKQNETK</sequence>